<organism evidence="1 2">
    <name type="scientific">Dreissena polymorpha</name>
    <name type="common">Zebra mussel</name>
    <name type="synonym">Mytilus polymorpha</name>
    <dbReference type="NCBI Taxonomy" id="45954"/>
    <lineage>
        <taxon>Eukaryota</taxon>
        <taxon>Metazoa</taxon>
        <taxon>Spiralia</taxon>
        <taxon>Lophotrochozoa</taxon>
        <taxon>Mollusca</taxon>
        <taxon>Bivalvia</taxon>
        <taxon>Autobranchia</taxon>
        <taxon>Heteroconchia</taxon>
        <taxon>Euheterodonta</taxon>
        <taxon>Imparidentia</taxon>
        <taxon>Neoheterodontei</taxon>
        <taxon>Myida</taxon>
        <taxon>Dreissenoidea</taxon>
        <taxon>Dreissenidae</taxon>
        <taxon>Dreissena</taxon>
    </lineage>
</organism>
<reference evidence="1" key="1">
    <citation type="journal article" date="2019" name="bioRxiv">
        <title>The Genome of the Zebra Mussel, Dreissena polymorpha: A Resource for Invasive Species Research.</title>
        <authorList>
            <person name="McCartney M.A."/>
            <person name="Auch B."/>
            <person name="Kono T."/>
            <person name="Mallez S."/>
            <person name="Zhang Y."/>
            <person name="Obille A."/>
            <person name="Becker A."/>
            <person name="Abrahante J.E."/>
            <person name="Garbe J."/>
            <person name="Badalamenti J.P."/>
            <person name="Herman A."/>
            <person name="Mangelson H."/>
            <person name="Liachko I."/>
            <person name="Sullivan S."/>
            <person name="Sone E.D."/>
            <person name="Koren S."/>
            <person name="Silverstein K.A.T."/>
            <person name="Beckman K.B."/>
            <person name="Gohl D.M."/>
        </authorList>
    </citation>
    <scope>NUCLEOTIDE SEQUENCE</scope>
    <source>
        <strain evidence="1">Duluth1</strain>
        <tissue evidence="1">Whole animal</tissue>
    </source>
</reference>
<evidence type="ECO:0000313" key="1">
    <source>
        <dbReference type="EMBL" id="KAH3806317.1"/>
    </source>
</evidence>
<evidence type="ECO:0000313" key="2">
    <source>
        <dbReference type="Proteomes" id="UP000828390"/>
    </source>
</evidence>
<dbReference type="AlphaFoldDB" id="A0A9D4JG00"/>
<dbReference type="Proteomes" id="UP000828390">
    <property type="component" value="Unassembled WGS sequence"/>
</dbReference>
<dbReference type="EMBL" id="JAIWYP010000006">
    <property type="protein sequence ID" value="KAH3806317.1"/>
    <property type="molecule type" value="Genomic_DNA"/>
</dbReference>
<accession>A0A9D4JG00</accession>
<reference evidence="1" key="2">
    <citation type="submission" date="2020-11" db="EMBL/GenBank/DDBJ databases">
        <authorList>
            <person name="McCartney M.A."/>
            <person name="Auch B."/>
            <person name="Kono T."/>
            <person name="Mallez S."/>
            <person name="Becker A."/>
            <person name="Gohl D.M."/>
            <person name="Silverstein K.A.T."/>
            <person name="Koren S."/>
            <person name="Bechman K.B."/>
            <person name="Herman A."/>
            <person name="Abrahante J.E."/>
            <person name="Garbe J."/>
        </authorList>
    </citation>
    <scope>NUCLEOTIDE SEQUENCE</scope>
    <source>
        <strain evidence="1">Duluth1</strain>
        <tissue evidence="1">Whole animal</tissue>
    </source>
</reference>
<sequence>MAPPARVPVKEFQRACEEVLNKGSQPAPKRQRLEKETSGICLFQRLSLVAITHKRVTLMSSFE</sequence>
<protein>
    <submittedName>
        <fullName evidence="1">Uncharacterized protein</fullName>
    </submittedName>
</protein>
<gene>
    <name evidence="1" type="ORF">DPMN_134636</name>
</gene>
<comment type="caution">
    <text evidence="1">The sequence shown here is derived from an EMBL/GenBank/DDBJ whole genome shotgun (WGS) entry which is preliminary data.</text>
</comment>
<proteinExistence type="predicted"/>
<name>A0A9D4JG00_DREPO</name>
<keyword evidence="2" id="KW-1185">Reference proteome</keyword>